<comment type="subcellular location">
    <subcellularLocation>
        <location evidence="1">Nucleus</location>
    </subcellularLocation>
</comment>
<dbReference type="PANTHER" id="PTHR13859">
    <property type="entry name" value="ATROPHIN-RELATED"/>
    <property type="match status" value="1"/>
</dbReference>
<feature type="compositionally biased region" description="Low complexity" evidence="5">
    <location>
        <begin position="568"/>
        <end position="585"/>
    </location>
</feature>
<dbReference type="EnsemblMetazoa" id="HelroT194134">
    <property type="protein sequence ID" value="HelroP194134"/>
    <property type="gene ID" value="HelroG194134"/>
</dbReference>
<dbReference type="OrthoDB" id="6147534at2759"/>
<dbReference type="GeneID" id="20212902"/>
<reference evidence="10" key="1">
    <citation type="submission" date="2012-12" db="EMBL/GenBank/DDBJ databases">
        <authorList>
            <person name="Hellsten U."/>
            <person name="Grimwood J."/>
            <person name="Chapman J.A."/>
            <person name="Shapiro H."/>
            <person name="Aerts A."/>
            <person name="Otillar R.P."/>
            <person name="Terry A.Y."/>
            <person name="Boore J.L."/>
            <person name="Simakov O."/>
            <person name="Marletaz F."/>
            <person name="Cho S.-J."/>
            <person name="Edsinger-Gonzales E."/>
            <person name="Havlak P."/>
            <person name="Kuo D.-H."/>
            <person name="Larsson T."/>
            <person name="Lv J."/>
            <person name="Arendt D."/>
            <person name="Savage R."/>
            <person name="Osoegawa K."/>
            <person name="de Jong P."/>
            <person name="Lindberg D.R."/>
            <person name="Seaver E.C."/>
            <person name="Weisblat D.A."/>
            <person name="Putnam N.H."/>
            <person name="Grigoriev I.V."/>
            <person name="Rokhsar D.S."/>
        </authorList>
    </citation>
    <scope>NUCLEOTIDE SEQUENCE</scope>
</reference>
<feature type="compositionally biased region" description="Polar residues" evidence="5">
    <location>
        <begin position="866"/>
        <end position="879"/>
    </location>
</feature>
<dbReference type="InterPro" id="IPR001005">
    <property type="entry name" value="SANT/Myb"/>
</dbReference>
<evidence type="ECO:0000259" key="7">
    <source>
        <dbReference type="PROSITE" id="PS51293"/>
    </source>
</evidence>
<feature type="domain" description="ELM2" evidence="6">
    <location>
        <begin position="28"/>
        <end position="132"/>
    </location>
</feature>
<dbReference type="GO" id="GO:0003714">
    <property type="term" value="F:transcription corepressor activity"/>
    <property type="evidence" value="ECO:0000318"/>
    <property type="project" value="GO_Central"/>
</dbReference>
<dbReference type="KEGG" id="hro:HELRODRAFT_194134"/>
<feature type="region of interest" description="Disordered" evidence="5">
    <location>
        <begin position="190"/>
        <end position="236"/>
    </location>
</feature>
<dbReference type="CTD" id="20212902"/>
<evidence type="ECO:0000256" key="2">
    <source>
        <dbReference type="ARBA" id="ARBA00023015"/>
    </source>
</evidence>
<reference evidence="8 10" key="2">
    <citation type="journal article" date="2013" name="Nature">
        <title>Insights into bilaterian evolution from three spiralian genomes.</title>
        <authorList>
            <person name="Simakov O."/>
            <person name="Marletaz F."/>
            <person name="Cho S.J."/>
            <person name="Edsinger-Gonzales E."/>
            <person name="Havlak P."/>
            <person name="Hellsten U."/>
            <person name="Kuo D.H."/>
            <person name="Larsson T."/>
            <person name="Lv J."/>
            <person name="Arendt D."/>
            <person name="Savage R."/>
            <person name="Osoegawa K."/>
            <person name="de Jong P."/>
            <person name="Grimwood J."/>
            <person name="Chapman J.A."/>
            <person name="Shapiro H."/>
            <person name="Aerts A."/>
            <person name="Otillar R.P."/>
            <person name="Terry A.Y."/>
            <person name="Boore J.L."/>
            <person name="Grigoriev I.V."/>
            <person name="Lindberg D.R."/>
            <person name="Seaver E.C."/>
            <person name="Weisblat D.A."/>
            <person name="Putnam N.H."/>
            <person name="Rokhsar D.S."/>
        </authorList>
    </citation>
    <scope>NUCLEOTIDE SEQUENCE</scope>
</reference>
<evidence type="ECO:0000256" key="4">
    <source>
        <dbReference type="ARBA" id="ARBA00023242"/>
    </source>
</evidence>
<feature type="region of interest" description="Disordered" evidence="5">
    <location>
        <begin position="484"/>
        <end position="591"/>
    </location>
</feature>
<dbReference type="Pfam" id="PF01448">
    <property type="entry name" value="ELM2"/>
    <property type="match status" value="1"/>
</dbReference>
<evidence type="ECO:0000256" key="3">
    <source>
        <dbReference type="ARBA" id="ARBA00023163"/>
    </source>
</evidence>
<dbReference type="AlphaFoldDB" id="T1FVQ6"/>
<dbReference type="Gene3D" id="1.10.10.60">
    <property type="entry name" value="Homeodomain-like"/>
    <property type="match status" value="1"/>
</dbReference>
<feature type="domain" description="SANT" evidence="7">
    <location>
        <begin position="136"/>
        <end position="188"/>
    </location>
</feature>
<evidence type="ECO:0008006" key="11">
    <source>
        <dbReference type="Google" id="ProtNLM"/>
    </source>
</evidence>
<dbReference type="STRING" id="6412.T1FVQ6"/>
<evidence type="ECO:0000256" key="1">
    <source>
        <dbReference type="ARBA" id="ARBA00004123"/>
    </source>
</evidence>
<sequence length="1199" mass="131601">MCLRLNLVMAQNRRLKESKYQTWPPLQHKFKLGPIIRRAKLPALIGEIKSEERNEHLETLVWYPNCIMDGDLLMYLRAARSMAAFVGWCDGGSTDDGCAAASMDETTINSLHMLHQHNYDTGKALQALVKIINPKSVDKRWSDEDAKKFVRGLKQHGKNFFKIRKDLLPYKDTPSLVEYYYLWKKTPAASTTRPHRRHRRPAFRRQAPTPTLPQEDDLDDMSSASEASEMESDEEINQSSLIATTSAANHSTSSCSRCSVTKSNRWYEINKDNVICSECHLNDKVMIGQTDDDAPATCDPIGPEDDAGHSAMDDDAPPFMFRPVKEDSEFGSDVKKKELEGSQDGKVGLMSGSLPVKTELTSSSAYDGYIASSLASSAYSSAASTASSGIVKYETPGDMLPASVHQSTCCAADDEATKDMVMSSSSSSSMLLPSSATVKYEVPCISTSMTSSSSSSSMMFSDFKPQRAVASVAPTFQDGVSTAGQHYQSSFQPPSTSLSSSSQLISSSSSSSSSLSSSSFTQMSSSQSSSPSVSSSSSALTNHYKSPFTSQSHHVMNMQGRPPPPPQSSTSSSSSSSSSPSNSTPMLQQPSYSSLAYPVPYSFSMPPPSSSSSSSFISSSSTNNMPEDMSIKSCKETTTNNNSSYNNNYNTSSHNNNNYSDNRNASNNSNNNMFTHSKQQQKHSQQQPHQHQQPQQQEPICHNISDDDDDENDDGGADVDCNVARSPSPPAVPASEQVYSSANSIFIRRWNRGGNMCSRSDLEFLPQKNSKWMMKKEERLLNKSSSSSSSSSSSGHHHHGHQSHHKSSSSSHHHQSSAKEGRRNEGRKDDDKTKSPMQNNNNSRSSDAQITSSYAGSSHHLPPFAGSSSDRMSQRSGTGANAAASGMFHDPTPALSQLSAYARPHIGNQRLMNYPPSHSIQDYFRLPGIFPPGSREAMELDMDKHAWERDVRERELREMEFMEKLKQELELKSAAAAGFDRLPHLPGASLDPIWIDMQRRLMASQLPLPSGAPPPSHLSGMFPPPGILSADLMQRERLEQIARSSQEQMAREGALLQLYQRYAHDPNMLQRQVSAYMASKAQESVHLVYHFAKADPLASAVSQSSSSSSNLPSSHLPPPPPLPSALHNLPPNHPLYAFARDPERMYMELLSRPPYNADPLLAQQVMSNLTAQAAAAAQQEALQRHLAMERDFPGNPMMH</sequence>
<feature type="compositionally biased region" description="Low complexity" evidence="5">
    <location>
        <begin position="783"/>
        <end position="794"/>
    </location>
</feature>
<dbReference type="Proteomes" id="UP000015101">
    <property type="component" value="Unassembled WGS sequence"/>
</dbReference>
<feature type="compositionally biased region" description="Polar residues" evidence="5">
    <location>
        <begin position="835"/>
        <end position="856"/>
    </location>
</feature>
<feature type="compositionally biased region" description="Acidic residues" evidence="5">
    <location>
        <begin position="706"/>
        <end position="717"/>
    </location>
</feature>
<dbReference type="PROSITE" id="PS51156">
    <property type="entry name" value="ELM2"/>
    <property type="match status" value="1"/>
</dbReference>
<dbReference type="InterPro" id="IPR000949">
    <property type="entry name" value="ELM2_dom"/>
</dbReference>
<dbReference type="CDD" id="cd11661">
    <property type="entry name" value="SANT_MTA3_like"/>
    <property type="match status" value="1"/>
</dbReference>
<dbReference type="RefSeq" id="XP_009028600.1">
    <property type="nucleotide sequence ID" value="XM_009030352.1"/>
</dbReference>
<feature type="compositionally biased region" description="Basic and acidic residues" evidence="5">
    <location>
        <begin position="817"/>
        <end position="834"/>
    </location>
</feature>
<dbReference type="EMBL" id="KB097620">
    <property type="protein sequence ID" value="ESN93330.1"/>
    <property type="molecule type" value="Genomic_DNA"/>
</dbReference>
<dbReference type="PROSITE" id="PS51293">
    <property type="entry name" value="SANT"/>
    <property type="match status" value="1"/>
</dbReference>
<keyword evidence="2" id="KW-0805">Transcription regulation</keyword>
<feature type="compositionally biased region" description="Low complexity" evidence="5">
    <location>
        <begin position="1102"/>
        <end position="1114"/>
    </location>
</feature>
<feature type="compositionally biased region" description="Basic residues" evidence="5">
    <location>
        <begin position="795"/>
        <end position="816"/>
    </location>
</feature>
<evidence type="ECO:0000313" key="9">
    <source>
        <dbReference type="EnsemblMetazoa" id="HelroP194134"/>
    </source>
</evidence>
<dbReference type="InterPro" id="IPR009057">
    <property type="entry name" value="Homeodomain-like_sf"/>
</dbReference>
<keyword evidence="3" id="KW-0804">Transcription</keyword>
<feature type="compositionally biased region" description="Low complexity" evidence="5">
    <location>
        <begin position="640"/>
        <end position="697"/>
    </location>
</feature>
<feature type="compositionally biased region" description="Low complexity" evidence="5">
    <location>
        <begin position="610"/>
        <end position="621"/>
    </location>
</feature>
<dbReference type="InParanoid" id="T1FVQ6"/>
<feature type="compositionally biased region" description="Polar residues" evidence="5">
    <location>
        <begin position="539"/>
        <end position="554"/>
    </location>
</feature>
<feature type="compositionally biased region" description="Basic residues" evidence="5">
    <location>
        <begin position="193"/>
        <end position="203"/>
    </location>
</feature>
<name>T1FVQ6_HELRO</name>
<keyword evidence="4" id="KW-0539">Nucleus</keyword>
<dbReference type="SMART" id="SM00717">
    <property type="entry name" value="SANT"/>
    <property type="match status" value="1"/>
</dbReference>
<protein>
    <recommendedName>
        <fullName evidence="11">Arginine-glutamic acid dipeptide repeats protein</fullName>
    </recommendedName>
</protein>
<dbReference type="EMBL" id="AMQM01007457">
    <property type="status" value="NOT_ANNOTATED_CDS"/>
    <property type="molecule type" value="Genomic_DNA"/>
</dbReference>
<evidence type="ECO:0000313" key="8">
    <source>
        <dbReference type="EMBL" id="ESN93330.1"/>
    </source>
</evidence>
<feature type="region of interest" description="Disordered" evidence="5">
    <location>
        <begin position="605"/>
        <end position="738"/>
    </location>
</feature>
<organism evidence="9 10">
    <name type="scientific">Helobdella robusta</name>
    <name type="common">Californian leech</name>
    <dbReference type="NCBI Taxonomy" id="6412"/>
    <lineage>
        <taxon>Eukaryota</taxon>
        <taxon>Metazoa</taxon>
        <taxon>Spiralia</taxon>
        <taxon>Lophotrochozoa</taxon>
        <taxon>Annelida</taxon>
        <taxon>Clitellata</taxon>
        <taxon>Hirudinea</taxon>
        <taxon>Rhynchobdellida</taxon>
        <taxon>Glossiphoniidae</taxon>
        <taxon>Helobdella</taxon>
    </lineage>
</organism>
<reference evidence="9" key="3">
    <citation type="submission" date="2015-06" db="UniProtKB">
        <authorList>
            <consortium name="EnsemblMetazoa"/>
        </authorList>
    </citation>
    <scope>IDENTIFICATION</scope>
</reference>
<dbReference type="HOGENOM" id="CLU_270981_0_0_1"/>
<feature type="compositionally biased region" description="Low complexity" evidence="5">
    <location>
        <begin position="488"/>
        <end position="538"/>
    </location>
</feature>
<dbReference type="FunFam" id="1.10.10.60:FF:000052">
    <property type="entry name" value="Arginine-glutamic acid dipeptide (RE) repeats"/>
    <property type="match status" value="1"/>
</dbReference>
<dbReference type="Gene3D" id="4.10.1240.50">
    <property type="match status" value="1"/>
</dbReference>
<gene>
    <name evidence="9" type="primary">20212902</name>
    <name evidence="8" type="ORF">HELRODRAFT_194134</name>
</gene>
<dbReference type="eggNOG" id="KOG2133">
    <property type="taxonomic scope" value="Eukaryota"/>
</dbReference>
<evidence type="ECO:0000313" key="10">
    <source>
        <dbReference type="Proteomes" id="UP000015101"/>
    </source>
</evidence>
<evidence type="ECO:0000256" key="5">
    <source>
        <dbReference type="SAM" id="MobiDB-lite"/>
    </source>
</evidence>
<accession>T1FVQ6</accession>
<dbReference type="PANTHER" id="PTHR13859:SF11">
    <property type="entry name" value="GRUNGE, ISOFORM J"/>
    <property type="match status" value="1"/>
</dbReference>
<feature type="region of interest" description="Disordered" evidence="5">
    <location>
        <begin position="1102"/>
        <end position="1128"/>
    </location>
</feature>
<feature type="region of interest" description="Disordered" evidence="5">
    <location>
        <begin position="779"/>
        <end position="891"/>
    </location>
</feature>
<dbReference type="InterPro" id="IPR017884">
    <property type="entry name" value="SANT_dom"/>
</dbReference>
<evidence type="ECO:0000259" key="6">
    <source>
        <dbReference type="PROSITE" id="PS51156"/>
    </source>
</evidence>
<keyword evidence="10" id="KW-1185">Reference proteome</keyword>
<dbReference type="SUPFAM" id="SSF46689">
    <property type="entry name" value="Homeodomain-like"/>
    <property type="match status" value="1"/>
</dbReference>
<proteinExistence type="predicted"/>
<dbReference type="GO" id="GO:0005634">
    <property type="term" value="C:nucleus"/>
    <property type="evidence" value="ECO:0000318"/>
    <property type="project" value="GO_Central"/>
</dbReference>